<dbReference type="GO" id="GO:0015344">
    <property type="term" value="F:siderophore uptake transmembrane transporter activity"/>
    <property type="evidence" value="ECO:0007669"/>
    <property type="project" value="TreeGrafter"/>
</dbReference>
<accession>D5EPT8</accession>
<dbReference type="HOGENOM" id="CLU_014873_2_0_0"/>
<evidence type="ECO:0000256" key="10">
    <source>
        <dbReference type="RuleBase" id="RU003357"/>
    </source>
</evidence>
<keyword evidence="14" id="KW-1185">Reference proteome</keyword>
<dbReference type="PROSITE" id="PS01156">
    <property type="entry name" value="TONB_DEPENDENT_REC_2"/>
    <property type="match status" value="1"/>
</dbReference>
<dbReference type="Pfam" id="PF00593">
    <property type="entry name" value="TonB_dep_Rec_b-barrel"/>
    <property type="match status" value="1"/>
</dbReference>
<dbReference type="InterPro" id="IPR000531">
    <property type="entry name" value="Beta-barrel_TonB"/>
</dbReference>
<evidence type="ECO:0000256" key="2">
    <source>
        <dbReference type="ARBA" id="ARBA00022448"/>
    </source>
</evidence>
<evidence type="ECO:0000313" key="13">
    <source>
        <dbReference type="EMBL" id="ADE55671.1"/>
    </source>
</evidence>
<dbReference type="PANTHER" id="PTHR30069">
    <property type="entry name" value="TONB-DEPENDENT OUTER MEMBRANE RECEPTOR"/>
    <property type="match status" value="1"/>
</dbReference>
<evidence type="ECO:0000259" key="11">
    <source>
        <dbReference type="Pfam" id="PF00593"/>
    </source>
</evidence>
<dbReference type="SUPFAM" id="SSF56935">
    <property type="entry name" value="Porins"/>
    <property type="match status" value="1"/>
</dbReference>
<dbReference type="Gene3D" id="2.170.130.10">
    <property type="entry name" value="TonB-dependent receptor, plug domain"/>
    <property type="match status" value="1"/>
</dbReference>
<keyword evidence="2 9" id="KW-0813">Transport</keyword>
<dbReference type="AlphaFoldDB" id="D5EPT8"/>
<feature type="domain" description="TonB-dependent receptor plug" evidence="12">
    <location>
        <begin position="41"/>
        <end position="145"/>
    </location>
</feature>
<dbReference type="STRING" id="583355.Caka_2656"/>
<dbReference type="RefSeq" id="WP_013044393.1">
    <property type="nucleotide sequence ID" value="NC_014008.1"/>
</dbReference>
<dbReference type="GO" id="GO:0044718">
    <property type="term" value="P:siderophore transmembrane transport"/>
    <property type="evidence" value="ECO:0007669"/>
    <property type="project" value="TreeGrafter"/>
</dbReference>
<dbReference type="PROSITE" id="PS52016">
    <property type="entry name" value="TONB_DEPENDENT_REC_3"/>
    <property type="match status" value="1"/>
</dbReference>
<dbReference type="KEGG" id="caa:Caka_2656"/>
<gene>
    <name evidence="13" type="ordered locus">Caka_2656</name>
</gene>
<comment type="similarity">
    <text evidence="9 10">Belongs to the TonB-dependent receptor family.</text>
</comment>
<organism evidence="13 14">
    <name type="scientific">Coraliomargarita akajimensis (strain DSM 45221 / IAM 15411 / JCM 23193 / KCTC 12865 / 04OKA010-24)</name>
    <dbReference type="NCBI Taxonomy" id="583355"/>
    <lineage>
        <taxon>Bacteria</taxon>
        <taxon>Pseudomonadati</taxon>
        <taxon>Verrucomicrobiota</taxon>
        <taxon>Opitutia</taxon>
        <taxon>Puniceicoccales</taxon>
        <taxon>Coraliomargaritaceae</taxon>
        <taxon>Coraliomargarita</taxon>
    </lineage>
</organism>
<dbReference type="Proteomes" id="UP000000925">
    <property type="component" value="Chromosome"/>
</dbReference>
<protein>
    <submittedName>
        <fullName evidence="13">TonB-dependent receptor</fullName>
    </submittedName>
</protein>
<dbReference type="EMBL" id="CP001998">
    <property type="protein sequence ID" value="ADE55671.1"/>
    <property type="molecule type" value="Genomic_DNA"/>
</dbReference>
<keyword evidence="6 10" id="KW-0798">TonB box</keyword>
<dbReference type="CDD" id="cd01347">
    <property type="entry name" value="ligand_gated_channel"/>
    <property type="match status" value="1"/>
</dbReference>
<feature type="domain" description="TonB-dependent receptor-like beta-barrel" evidence="11">
    <location>
        <begin position="227"/>
        <end position="649"/>
    </location>
</feature>
<proteinExistence type="inferred from homology"/>
<dbReference type="InterPro" id="IPR036942">
    <property type="entry name" value="Beta-barrel_TonB_sf"/>
</dbReference>
<evidence type="ECO:0000256" key="6">
    <source>
        <dbReference type="ARBA" id="ARBA00023077"/>
    </source>
</evidence>
<keyword evidence="13" id="KW-0675">Receptor</keyword>
<keyword evidence="7 9" id="KW-0472">Membrane</keyword>
<evidence type="ECO:0000256" key="9">
    <source>
        <dbReference type="PROSITE-ProRule" id="PRU01360"/>
    </source>
</evidence>
<dbReference type="OrthoDB" id="9759247at2"/>
<comment type="subcellular location">
    <subcellularLocation>
        <location evidence="1 9">Cell outer membrane</location>
        <topology evidence="1 9">Multi-pass membrane protein</topology>
    </subcellularLocation>
</comment>
<dbReference type="Gene3D" id="2.40.170.20">
    <property type="entry name" value="TonB-dependent receptor, beta-barrel domain"/>
    <property type="match status" value="1"/>
</dbReference>
<evidence type="ECO:0000256" key="4">
    <source>
        <dbReference type="ARBA" id="ARBA00022692"/>
    </source>
</evidence>
<sequence>MRYAYCHPVRWTLCALSAVSGTVGQTVEVVELEPFFVNSTRSANVQTSQVSGEHWRSRGAVGLAELLEDAEPGLALVRKAGMSNDVVLRGLGGDDVSVTLDGRKIYCACSNRMDPPLSHAIAENAGKVEIAAGPFSLRRAGSLGGHINVQSTEIQSGYHGSGELRYGSFNETSVSMWGSVGTDNVAIRVQGAWMASDPYENGDGVKITELPTGNAAYLPAVVDDRAYTAWHAGGELTWQLSETLEGAFNFLHRSDRDVLFPGLKMDADQTLTYQTGLRLTGTPKDGLFETWVADLYYNYTDHLMTDSKRVSSTNGPGALRGWFMRTDALSRNYGTSFDATVAADRYGEWRVGGEFDRRHWDSDNVLQLIENEMIPDVVLDTLGMYAEGSYDFDSPFSLQLGLRLDRFATAPGGDTTFLSSLYGKVGDRDFIEPGAFASLRWELSKAAALFAGLGSAARSPNPQELYLQVEKPNAQHWAGNPNLDAPRSNELTAGLEYQVEAWGLRGRVFHSWLDDYIYPVLTSTAGGDIQSYDNLDASLYGVEFSAEYRFTDSWSVDAALAWQQGEKRSRPVNSTNDVLAEIPPLRAQATLKYADGRNRISFETRASQAQTRIDPDLNEQDMGSWITFSIRGQRDLSKHWTLGLAVENLFDATYALHNAQVRNPFSAFTVVDEPGRVVKASLRYEF</sequence>
<dbReference type="PANTHER" id="PTHR30069:SF49">
    <property type="entry name" value="OUTER MEMBRANE PROTEIN C"/>
    <property type="match status" value="1"/>
</dbReference>
<dbReference type="InterPro" id="IPR037066">
    <property type="entry name" value="Plug_dom_sf"/>
</dbReference>
<evidence type="ECO:0000256" key="1">
    <source>
        <dbReference type="ARBA" id="ARBA00004571"/>
    </source>
</evidence>
<dbReference type="Pfam" id="PF07715">
    <property type="entry name" value="Plug"/>
    <property type="match status" value="1"/>
</dbReference>
<keyword evidence="5" id="KW-0732">Signal</keyword>
<evidence type="ECO:0000313" key="14">
    <source>
        <dbReference type="Proteomes" id="UP000000925"/>
    </source>
</evidence>
<dbReference type="GO" id="GO:0009279">
    <property type="term" value="C:cell outer membrane"/>
    <property type="evidence" value="ECO:0007669"/>
    <property type="project" value="UniProtKB-SubCell"/>
</dbReference>
<evidence type="ECO:0000256" key="5">
    <source>
        <dbReference type="ARBA" id="ARBA00022729"/>
    </source>
</evidence>
<keyword evidence="3 9" id="KW-1134">Transmembrane beta strand</keyword>
<dbReference type="InterPro" id="IPR012910">
    <property type="entry name" value="Plug_dom"/>
</dbReference>
<evidence type="ECO:0000259" key="12">
    <source>
        <dbReference type="Pfam" id="PF07715"/>
    </source>
</evidence>
<evidence type="ECO:0000256" key="7">
    <source>
        <dbReference type="ARBA" id="ARBA00023136"/>
    </source>
</evidence>
<dbReference type="eggNOG" id="COG4771">
    <property type="taxonomic scope" value="Bacteria"/>
</dbReference>
<reference evidence="13 14" key="1">
    <citation type="journal article" date="2010" name="Stand. Genomic Sci.">
        <title>Complete genome sequence of Coraliomargarita akajimensis type strain (04OKA010-24).</title>
        <authorList>
            <person name="Mavromatis K."/>
            <person name="Abt B."/>
            <person name="Brambilla E."/>
            <person name="Lapidus A."/>
            <person name="Copeland A."/>
            <person name="Deshpande S."/>
            <person name="Nolan M."/>
            <person name="Lucas S."/>
            <person name="Tice H."/>
            <person name="Cheng J.F."/>
            <person name="Han C."/>
            <person name="Detter J.C."/>
            <person name="Woyke T."/>
            <person name="Goodwin L."/>
            <person name="Pitluck S."/>
            <person name="Held B."/>
            <person name="Brettin T."/>
            <person name="Tapia R."/>
            <person name="Ivanova N."/>
            <person name="Mikhailova N."/>
            <person name="Pati A."/>
            <person name="Liolios K."/>
            <person name="Chen A."/>
            <person name="Palaniappan K."/>
            <person name="Land M."/>
            <person name="Hauser L."/>
            <person name="Chang Y.J."/>
            <person name="Jeffries C.D."/>
            <person name="Rohde M."/>
            <person name="Goker M."/>
            <person name="Bristow J."/>
            <person name="Eisen J.A."/>
            <person name="Markowitz V."/>
            <person name="Hugenholtz P."/>
            <person name="Klenk H.P."/>
            <person name="Kyrpides N.C."/>
        </authorList>
    </citation>
    <scope>NUCLEOTIDE SEQUENCE [LARGE SCALE GENOMIC DNA]</scope>
    <source>
        <strain evidence="14">DSM 45221 / IAM 15411 / JCM 23193 / KCTC 12865</strain>
    </source>
</reference>
<keyword evidence="4 9" id="KW-0812">Transmembrane</keyword>
<dbReference type="InterPro" id="IPR039426">
    <property type="entry name" value="TonB-dep_rcpt-like"/>
</dbReference>
<name>D5EPT8_CORAD</name>
<keyword evidence="8 9" id="KW-0998">Cell outer membrane</keyword>
<dbReference type="InterPro" id="IPR010917">
    <property type="entry name" value="TonB_rcpt_CS"/>
</dbReference>
<evidence type="ECO:0000256" key="3">
    <source>
        <dbReference type="ARBA" id="ARBA00022452"/>
    </source>
</evidence>
<evidence type="ECO:0000256" key="8">
    <source>
        <dbReference type="ARBA" id="ARBA00023237"/>
    </source>
</evidence>